<proteinExistence type="predicted"/>
<dbReference type="InterPro" id="IPR003591">
    <property type="entry name" value="Leu-rich_rpt_typical-subtyp"/>
</dbReference>
<name>C3Y724_BRAFL</name>
<dbReference type="AlphaFoldDB" id="C3Y724"/>
<feature type="chain" id="PRO_5002935269" evidence="6">
    <location>
        <begin position="25"/>
        <end position="349"/>
    </location>
</feature>
<dbReference type="InterPro" id="IPR032675">
    <property type="entry name" value="LRR_dom_sf"/>
</dbReference>
<gene>
    <name evidence="7" type="ORF">BRAFLDRAFT_91398</name>
</gene>
<reference evidence="7" key="1">
    <citation type="journal article" date="2008" name="Nature">
        <title>The amphioxus genome and the evolution of the chordate karyotype.</title>
        <authorList>
            <consortium name="US DOE Joint Genome Institute (JGI-PGF)"/>
            <person name="Putnam N.H."/>
            <person name="Butts T."/>
            <person name="Ferrier D.E.K."/>
            <person name="Furlong R.F."/>
            <person name="Hellsten U."/>
            <person name="Kawashima T."/>
            <person name="Robinson-Rechavi M."/>
            <person name="Shoguchi E."/>
            <person name="Terry A."/>
            <person name="Yu J.-K."/>
            <person name="Benito-Gutierrez E.L."/>
            <person name="Dubchak I."/>
            <person name="Garcia-Fernandez J."/>
            <person name="Gibson-Brown J.J."/>
            <person name="Grigoriev I.V."/>
            <person name="Horton A.C."/>
            <person name="de Jong P.J."/>
            <person name="Jurka J."/>
            <person name="Kapitonov V.V."/>
            <person name="Kohara Y."/>
            <person name="Kuroki Y."/>
            <person name="Lindquist E."/>
            <person name="Lucas S."/>
            <person name="Osoegawa K."/>
            <person name="Pennacchio L.A."/>
            <person name="Salamov A.A."/>
            <person name="Satou Y."/>
            <person name="Sauka-Spengler T."/>
            <person name="Schmutz J."/>
            <person name="Shin-I T."/>
            <person name="Toyoda A."/>
            <person name="Bronner-Fraser M."/>
            <person name="Fujiyama A."/>
            <person name="Holland L.Z."/>
            <person name="Holland P.W.H."/>
            <person name="Satoh N."/>
            <person name="Rokhsar D.S."/>
        </authorList>
    </citation>
    <scope>NUCLEOTIDE SEQUENCE [LARGE SCALE GENOMIC DNA]</scope>
    <source>
        <strain evidence="7">S238N-H82</strain>
        <tissue evidence="7">Testes</tissue>
    </source>
</reference>
<dbReference type="EMBL" id="GG666488">
    <property type="protein sequence ID" value="EEN64134.1"/>
    <property type="molecule type" value="Genomic_DNA"/>
</dbReference>
<keyword evidence="5" id="KW-0812">Transmembrane</keyword>
<feature type="signal peptide" evidence="6">
    <location>
        <begin position="1"/>
        <end position="24"/>
    </location>
</feature>
<dbReference type="PANTHER" id="PTHR24373:SF398">
    <property type="entry name" value="LEUCINE-RICH REPEAT-CONTAINING G-PROTEIN COUPLED RECEPTOR 6"/>
    <property type="match status" value="1"/>
</dbReference>
<evidence type="ECO:0000256" key="1">
    <source>
        <dbReference type="ARBA" id="ARBA00022614"/>
    </source>
</evidence>
<dbReference type="Gene3D" id="3.80.10.10">
    <property type="entry name" value="Ribonuclease Inhibitor"/>
    <property type="match status" value="1"/>
</dbReference>
<evidence type="ECO:0000256" key="3">
    <source>
        <dbReference type="ARBA" id="ARBA00022737"/>
    </source>
</evidence>
<dbReference type="PANTHER" id="PTHR24373">
    <property type="entry name" value="SLIT RELATED LEUCINE-RICH REPEAT NEURONAL PROTEIN"/>
    <property type="match status" value="1"/>
</dbReference>
<protein>
    <submittedName>
        <fullName evidence="7">Uncharacterized protein</fullName>
    </submittedName>
</protein>
<dbReference type="InterPro" id="IPR001611">
    <property type="entry name" value="Leu-rich_rpt"/>
</dbReference>
<dbReference type="STRING" id="7739.C3Y724"/>
<feature type="coiled-coil region" evidence="4">
    <location>
        <begin position="274"/>
        <end position="315"/>
    </location>
</feature>
<dbReference type="InterPro" id="IPR050328">
    <property type="entry name" value="Dev_Immune_Receptor"/>
</dbReference>
<dbReference type="PROSITE" id="PS51450">
    <property type="entry name" value="LRR"/>
    <property type="match status" value="2"/>
</dbReference>
<evidence type="ECO:0000256" key="5">
    <source>
        <dbReference type="SAM" id="Phobius"/>
    </source>
</evidence>
<keyword evidence="2 6" id="KW-0732">Signal</keyword>
<dbReference type="SMART" id="SM00369">
    <property type="entry name" value="LRR_TYP"/>
    <property type="match status" value="1"/>
</dbReference>
<dbReference type="InParanoid" id="C3Y724"/>
<sequence>MGRKLRHLLIFLLIMMKEPNMPEADCTGVSSPVCTYRRRGLTSMEQVDIPTSVCHLELGSNRISSITSLSNLTNLTYLDLGRNLLTNIQQSTFSNQPKLCFLDLAANKIRSIQWYFRRNVGSIFGTDDTRRKVSMAVTPPPVTNTRHESGASVNQVVIISTAIGSLVTVTVAIAFIIWCKRSGKNLLTGFRNTKFAITNPIDTVMTNGQAGQGQSQANTNTTAMAEVSGHDNQYEDVDNQHNLKRQVRPHAITETKINTGEVAASGQYEDMNQHNKKEEEYNNLKRAVESLMQANEEKDVKIEELKSSLNRYKRVQDMVLSASSPGRKGNGISLCSLLLLSSIHCLPVV</sequence>
<accession>C3Y724</accession>
<evidence type="ECO:0000256" key="6">
    <source>
        <dbReference type="SAM" id="SignalP"/>
    </source>
</evidence>
<evidence type="ECO:0000313" key="7">
    <source>
        <dbReference type="EMBL" id="EEN64134.1"/>
    </source>
</evidence>
<dbReference type="SUPFAM" id="SSF52058">
    <property type="entry name" value="L domain-like"/>
    <property type="match status" value="1"/>
</dbReference>
<keyword evidence="5" id="KW-1133">Transmembrane helix</keyword>
<keyword evidence="4" id="KW-0175">Coiled coil</keyword>
<keyword evidence="3" id="KW-0677">Repeat</keyword>
<evidence type="ECO:0000256" key="2">
    <source>
        <dbReference type="ARBA" id="ARBA00022729"/>
    </source>
</evidence>
<keyword evidence="5" id="KW-0472">Membrane</keyword>
<organism>
    <name type="scientific">Branchiostoma floridae</name>
    <name type="common">Florida lancelet</name>
    <name type="synonym">Amphioxus</name>
    <dbReference type="NCBI Taxonomy" id="7739"/>
    <lineage>
        <taxon>Eukaryota</taxon>
        <taxon>Metazoa</taxon>
        <taxon>Chordata</taxon>
        <taxon>Cephalochordata</taxon>
        <taxon>Leptocardii</taxon>
        <taxon>Amphioxiformes</taxon>
        <taxon>Branchiostomatidae</taxon>
        <taxon>Branchiostoma</taxon>
    </lineage>
</organism>
<dbReference type="Pfam" id="PF13855">
    <property type="entry name" value="LRR_8"/>
    <property type="match status" value="1"/>
</dbReference>
<feature type="transmembrane region" description="Helical" evidence="5">
    <location>
        <begin position="156"/>
        <end position="178"/>
    </location>
</feature>
<keyword evidence="1" id="KW-0433">Leucine-rich repeat</keyword>
<evidence type="ECO:0000256" key="4">
    <source>
        <dbReference type="SAM" id="Coils"/>
    </source>
</evidence>